<keyword evidence="2" id="KW-1185">Reference proteome</keyword>
<gene>
    <name evidence="1" type="ORF">EET67_02870</name>
</gene>
<dbReference type="EMBL" id="RKST01000001">
    <property type="protein sequence ID" value="RUM99843.1"/>
    <property type="molecule type" value="Genomic_DNA"/>
</dbReference>
<evidence type="ECO:0000313" key="1">
    <source>
        <dbReference type="EMBL" id="RUM99843.1"/>
    </source>
</evidence>
<sequence length="105" mass="11446">MPVLLPPLHEGHAPFILHQAFDDALDAYEEWIVGSPEPLVDFDGASVAISAVFGRMRTCTDILPIRALEAVRDVVGPVAEIDEDQVTYAHAALLLRALCVDRLKA</sequence>
<organism evidence="1 2">
    <name type="scientific">Borborobacter arsenicus</name>
    <dbReference type="NCBI Taxonomy" id="1851146"/>
    <lineage>
        <taxon>Bacteria</taxon>
        <taxon>Pseudomonadati</taxon>
        <taxon>Pseudomonadota</taxon>
        <taxon>Alphaproteobacteria</taxon>
        <taxon>Hyphomicrobiales</taxon>
        <taxon>Phyllobacteriaceae</taxon>
        <taxon>Borborobacter</taxon>
    </lineage>
</organism>
<comment type="caution">
    <text evidence="1">The sequence shown here is derived from an EMBL/GenBank/DDBJ whole genome shotgun (WGS) entry which is preliminary data.</text>
</comment>
<reference evidence="1 2" key="1">
    <citation type="submission" date="2018-11" db="EMBL/GenBank/DDBJ databases">
        <title>Pseudaminobacter arsenicus sp. nov., an arsenic-resistant bacterium isolated from arsenic-rich aquifers.</title>
        <authorList>
            <person name="Mu Y."/>
        </authorList>
    </citation>
    <scope>NUCLEOTIDE SEQUENCE [LARGE SCALE GENOMIC DNA]</scope>
    <source>
        <strain evidence="1 2">CB3</strain>
    </source>
</reference>
<protein>
    <submittedName>
        <fullName evidence="1">Uncharacterized protein</fullName>
    </submittedName>
</protein>
<name>A0A432VCK5_9HYPH</name>
<dbReference type="RefSeq" id="WP_128626080.1">
    <property type="nucleotide sequence ID" value="NZ_RKST01000001.1"/>
</dbReference>
<dbReference type="OrthoDB" id="8299238at2"/>
<dbReference type="Proteomes" id="UP000281647">
    <property type="component" value="Unassembled WGS sequence"/>
</dbReference>
<dbReference type="AlphaFoldDB" id="A0A432VCK5"/>
<proteinExistence type="predicted"/>
<evidence type="ECO:0000313" key="2">
    <source>
        <dbReference type="Proteomes" id="UP000281647"/>
    </source>
</evidence>
<accession>A0A432VCK5</accession>